<dbReference type="Proteomes" id="UP000799537">
    <property type="component" value="Unassembled WGS sequence"/>
</dbReference>
<proteinExistence type="predicted"/>
<dbReference type="InterPro" id="IPR000719">
    <property type="entry name" value="Prot_kinase_dom"/>
</dbReference>
<keyword evidence="1" id="KW-0175">Coiled coil</keyword>
<dbReference type="PANTHER" id="PTHR44305">
    <property type="entry name" value="SI:DKEY-192D15.2-RELATED"/>
    <property type="match status" value="1"/>
</dbReference>
<dbReference type="SUPFAM" id="SSF56112">
    <property type="entry name" value="Protein kinase-like (PK-like)"/>
    <property type="match status" value="1"/>
</dbReference>
<dbReference type="InterPro" id="IPR008271">
    <property type="entry name" value="Ser/Thr_kinase_AS"/>
</dbReference>
<organism evidence="4 5">
    <name type="scientific">Zasmidium cellare ATCC 36951</name>
    <dbReference type="NCBI Taxonomy" id="1080233"/>
    <lineage>
        <taxon>Eukaryota</taxon>
        <taxon>Fungi</taxon>
        <taxon>Dikarya</taxon>
        <taxon>Ascomycota</taxon>
        <taxon>Pezizomycotina</taxon>
        <taxon>Dothideomycetes</taxon>
        <taxon>Dothideomycetidae</taxon>
        <taxon>Mycosphaerellales</taxon>
        <taxon>Mycosphaerellaceae</taxon>
        <taxon>Zasmidium</taxon>
    </lineage>
</organism>
<accession>A0A6A6CU80</accession>
<dbReference type="GeneID" id="54565397"/>
<dbReference type="PROSITE" id="PS00108">
    <property type="entry name" value="PROTEIN_KINASE_ST"/>
    <property type="match status" value="1"/>
</dbReference>
<keyword evidence="5" id="KW-1185">Reference proteome</keyword>
<dbReference type="OrthoDB" id="310217at2759"/>
<dbReference type="RefSeq" id="XP_033670271.1">
    <property type="nucleotide sequence ID" value="XM_033812125.1"/>
</dbReference>
<dbReference type="Gene3D" id="1.10.510.10">
    <property type="entry name" value="Transferase(Phosphotransferase) domain 1"/>
    <property type="match status" value="1"/>
</dbReference>
<dbReference type="Pfam" id="PF00069">
    <property type="entry name" value="Pkinase"/>
    <property type="match status" value="1"/>
</dbReference>
<sequence>MARSIRRQSKPIDHKSVSTLRVRMHVLTITASLIATVRAEYRTMTNREADNLLQFHRRLEAKLENLEEQIERLQSVRDEVERGKQLTRPDPNIPRIKRYMLQAEAVIDVAHVVRREAQQILDLRLNHATEAGLVWVRNLLRECGNLEEQRLEEIKVAEQALQKADGGRKMMRPHDARERRVESLKQNFVHEPLDPNHFMGQWEAVIYLCGGISQAGLWVLHNQHGKVIDRIVRKNDYMDYRKWFSTDLWHGHSKDFQNRIPLEFWLRNKCCNVSDKHFARMRAWSQDHQNMVLSLYVEYCSFEDLGAIQQGYLEPPAHFVPEATLWMIFKHLVECCLVMRQGGIRTADPDWQQIVHRDIKPRNVFMDDAAKSYFPRYPTPKMGDFGLAIQTDEKDPMNPQFYNRGAGTRPYMAPEQMPYVNDKTNEPMDDWQLLDYTNVYGIGALMYSLLIGGLHRHQQPDFLDEREKWETTNDADDFYSRTLRDLIMSCIEWRPSDRKTLDALLEEVESAINTVDYLNRAAKGVQEADDYHDLWYQADQYRLELAQDSSSDTWEKRSEDQAPGASDPPSTDVEIVMQDT</sequence>
<evidence type="ECO:0000256" key="1">
    <source>
        <dbReference type="SAM" id="Coils"/>
    </source>
</evidence>
<dbReference type="GO" id="GO:0004672">
    <property type="term" value="F:protein kinase activity"/>
    <property type="evidence" value="ECO:0007669"/>
    <property type="project" value="InterPro"/>
</dbReference>
<feature type="domain" description="Protein kinase" evidence="3">
    <location>
        <begin position="202"/>
        <end position="512"/>
    </location>
</feature>
<reference evidence="4" key="1">
    <citation type="journal article" date="2020" name="Stud. Mycol.">
        <title>101 Dothideomycetes genomes: a test case for predicting lifestyles and emergence of pathogens.</title>
        <authorList>
            <person name="Haridas S."/>
            <person name="Albert R."/>
            <person name="Binder M."/>
            <person name="Bloem J."/>
            <person name="Labutti K."/>
            <person name="Salamov A."/>
            <person name="Andreopoulos B."/>
            <person name="Baker S."/>
            <person name="Barry K."/>
            <person name="Bills G."/>
            <person name="Bluhm B."/>
            <person name="Cannon C."/>
            <person name="Castanera R."/>
            <person name="Culley D."/>
            <person name="Daum C."/>
            <person name="Ezra D."/>
            <person name="Gonzalez J."/>
            <person name="Henrissat B."/>
            <person name="Kuo A."/>
            <person name="Liang C."/>
            <person name="Lipzen A."/>
            <person name="Lutzoni F."/>
            <person name="Magnuson J."/>
            <person name="Mondo S."/>
            <person name="Nolan M."/>
            <person name="Ohm R."/>
            <person name="Pangilinan J."/>
            <person name="Park H.-J."/>
            <person name="Ramirez L."/>
            <person name="Alfaro M."/>
            <person name="Sun H."/>
            <person name="Tritt A."/>
            <person name="Yoshinaga Y."/>
            <person name="Zwiers L.-H."/>
            <person name="Turgeon B."/>
            <person name="Goodwin S."/>
            <person name="Spatafora J."/>
            <person name="Crous P."/>
            <person name="Grigoriev I."/>
        </authorList>
    </citation>
    <scope>NUCLEOTIDE SEQUENCE</scope>
    <source>
        <strain evidence="4">ATCC 36951</strain>
    </source>
</reference>
<evidence type="ECO:0000259" key="3">
    <source>
        <dbReference type="PROSITE" id="PS50011"/>
    </source>
</evidence>
<dbReference type="AlphaFoldDB" id="A0A6A6CU80"/>
<dbReference type="PROSITE" id="PS50011">
    <property type="entry name" value="PROTEIN_KINASE_DOM"/>
    <property type="match status" value="1"/>
</dbReference>
<dbReference type="InterPro" id="IPR011009">
    <property type="entry name" value="Kinase-like_dom_sf"/>
</dbReference>
<dbReference type="GO" id="GO:0005524">
    <property type="term" value="F:ATP binding"/>
    <property type="evidence" value="ECO:0007669"/>
    <property type="project" value="InterPro"/>
</dbReference>
<evidence type="ECO:0000256" key="2">
    <source>
        <dbReference type="SAM" id="MobiDB-lite"/>
    </source>
</evidence>
<gene>
    <name evidence="4" type="ORF">M409DRAFT_52631</name>
</gene>
<dbReference type="InterPro" id="IPR053083">
    <property type="entry name" value="TF_kinase-domain_protein"/>
</dbReference>
<feature type="coiled-coil region" evidence="1">
    <location>
        <begin position="49"/>
        <end position="86"/>
    </location>
</feature>
<feature type="region of interest" description="Disordered" evidence="2">
    <location>
        <begin position="547"/>
        <end position="580"/>
    </location>
</feature>
<dbReference type="SMART" id="SM00220">
    <property type="entry name" value="S_TKc"/>
    <property type="match status" value="1"/>
</dbReference>
<name>A0A6A6CU80_ZASCE</name>
<evidence type="ECO:0000313" key="4">
    <source>
        <dbReference type="EMBL" id="KAF2169382.1"/>
    </source>
</evidence>
<protein>
    <recommendedName>
        <fullName evidence="3">Protein kinase domain-containing protein</fullName>
    </recommendedName>
</protein>
<evidence type="ECO:0000313" key="5">
    <source>
        <dbReference type="Proteomes" id="UP000799537"/>
    </source>
</evidence>
<dbReference type="EMBL" id="ML993588">
    <property type="protein sequence ID" value="KAF2169382.1"/>
    <property type="molecule type" value="Genomic_DNA"/>
</dbReference>